<protein>
    <recommendedName>
        <fullName evidence="3">Rap1 GTPase-GDP dissociation stimulator 1-B</fullName>
    </recommendedName>
</protein>
<dbReference type="PANTHER" id="PTHR10957">
    <property type="entry name" value="RAP1 GTPASE-GDP DISSOCIATION STIMULATOR 1"/>
    <property type="match status" value="1"/>
</dbReference>
<dbReference type="GO" id="GO:0005085">
    <property type="term" value="F:guanyl-nucleotide exchange factor activity"/>
    <property type="evidence" value="ECO:0007669"/>
    <property type="project" value="InterPro"/>
</dbReference>
<sequence length="651" mass="70264">MDVLELKSILTELINASAEDQPAKISRLYHDNPKFSHAISAGLADTSNESTLCDTVQIIAELGKSEECRKSLEPCLNALAAFLRDESLSAETFHQVFRAVGNICYENDSGRGILRDVGGIPNLVGAVGKWLNVWKESVFSVDQTRMLTVSIGCLCNVIEGNVPCQTAAVTAGLIKLLSDVLAEQPHLPPSLYTLLLAALSSLTGHADFRPAILNSQLVTITLYSLQFADGLPTESTEYALDFLTDLSVTDGGLPVLATSGVVGALISVITAATVSTEEESRDLSKKAENLLVEILAHSDSLSVVTIEETNHILSAAAEWLVEECETTLSTTAALVIGNLARDKSSCDRIFEITGNIPVKLLGLLKRLAVFDQYEVTEGEAEPVNRQAQLQYALLSALKNLSVDEELRLRLVALGGVEVMVEISIGLLPQPESEIEKALIPVVAKLLTTLRMYARLNESVARLVGSRLELLQLVLRSCEVRALLAEAIGLLLVLSGYSALRPSLRGDLRKIGLMQFIIGALRRSVPEQVGALVLANALLGKKEDCSQPEEILDPFRHTDNETEDVDGGTDCDHPEDLNQSLLTALTTCLLEEKVDPAVMLNGLLLLETIAQGKNGSSLAVTLTGEIVVLIRQLQSHADERIRAAAKVLDKFL</sequence>
<name>A0A1W0X1D7_HYPEX</name>
<evidence type="ECO:0000313" key="2">
    <source>
        <dbReference type="Proteomes" id="UP000192578"/>
    </source>
</evidence>
<gene>
    <name evidence="1" type="ORF">BV898_04738</name>
</gene>
<reference evidence="2" key="1">
    <citation type="submission" date="2017-01" db="EMBL/GenBank/DDBJ databases">
        <title>Comparative genomics of anhydrobiosis in the tardigrade Hypsibius dujardini.</title>
        <authorList>
            <person name="Yoshida Y."/>
            <person name="Koutsovoulos G."/>
            <person name="Laetsch D."/>
            <person name="Stevens L."/>
            <person name="Kumar S."/>
            <person name="Horikawa D."/>
            <person name="Ishino K."/>
            <person name="Komine S."/>
            <person name="Tomita M."/>
            <person name="Blaxter M."/>
            <person name="Arakawa K."/>
        </authorList>
    </citation>
    <scope>NUCLEOTIDE SEQUENCE [LARGE SCALE GENOMIC DNA]</scope>
    <source>
        <strain evidence="2">Z151</strain>
    </source>
</reference>
<evidence type="ECO:0008006" key="3">
    <source>
        <dbReference type="Google" id="ProtNLM"/>
    </source>
</evidence>
<evidence type="ECO:0000313" key="1">
    <source>
        <dbReference type="EMBL" id="OQV21251.1"/>
    </source>
</evidence>
<organism evidence="1 2">
    <name type="scientific">Hypsibius exemplaris</name>
    <name type="common">Freshwater tardigrade</name>
    <dbReference type="NCBI Taxonomy" id="2072580"/>
    <lineage>
        <taxon>Eukaryota</taxon>
        <taxon>Metazoa</taxon>
        <taxon>Ecdysozoa</taxon>
        <taxon>Tardigrada</taxon>
        <taxon>Eutardigrada</taxon>
        <taxon>Parachela</taxon>
        <taxon>Hypsibioidea</taxon>
        <taxon>Hypsibiidae</taxon>
        <taxon>Hypsibius</taxon>
    </lineage>
</organism>
<dbReference type="InterPro" id="IPR011989">
    <property type="entry name" value="ARM-like"/>
</dbReference>
<accession>A0A1W0X1D7</accession>
<comment type="caution">
    <text evidence="1">The sequence shown here is derived from an EMBL/GenBank/DDBJ whole genome shotgun (WGS) entry which is preliminary data.</text>
</comment>
<dbReference type="AlphaFoldDB" id="A0A1W0X1D7"/>
<keyword evidence="2" id="KW-1185">Reference proteome</keyword>
<dbReference type="InterPro" id="IPR040144">
    <property type="entry name" value="RAP1GDS1"/>
</dbReference>
<dbReference type="EMBL" id="MTYJ01000024">
    <property type="protein sequence ID" value="OQV21251.1"/>
    <property type="molecule type" value="Genomic_DNA"/>
</dbReference>
<dbReference type="Gene3D" id="1.25.10.10">
    <property type="entry name" value="Leucine-rich Repeat Variant"/>
    <property type="match status" value="2"/>
</dbReference>
<dbReference type="OrthoDB" id="26149at2759"/>
<dbReference type="Proteomes" id="UP000192578">
    <property type="component" value="Unassembled WGS sequence"/>
</dbReference>
<dbReference type="InterPro" id="IPR016024">
    <property type="entry name" value="ARM-type_fold"/>
</dbReference>
<proteinExistence type="predicted"/>
<dbReference type="SUPFAM" id="SSF48371">
    <property type="entry name" value="ARM repeat"/>
    <property type="match status" value="1"/>
</dbReference>